<feature type="compositionally biased region" description="Low complexity" evidence="5">
    <location>
        <begin position="284"/>
        <end position="301"/>
    </location>
</feature>
<keyword evidence="2 4" id="KW-0547">Nucleotide-binding</keyword>
<dbReference type="InterPro" id="IPR056224">
    <property type="entry name" value="FIGL1_N"/>
</dbReference>
<evidence type="ECO:0000259" key="6">
    <source>
        <dbReference type="SMART" id="SM00382"/>
    </source>
</evidence>
<dbReference type="InterPro" id="IPR003593">
    <property type="entry name" value="AAA+_ATPase"/>
</dbReference>
<feature type="region of interest" description="Disordered" evidence="5">
    <location>
        <begin position="313"/>
        <end position="340"/>
    </location>
</feature>
<dbReference type="InterPro" id="IPR015415">
    <property type="entry name" value="Spast_Vps4_C"/>
</dbReference>
<dbReference type="OrthoDB" id="10251136at2759"/>
<proteinExistence type="inferred from homology"/>
<evidence type="ECO:0000313" key="8">
    <source>
        <dbReference type="Proteomes" id="UP000036987"/>
    </source>
</evidence>
<dbReference type="EMBL" id="LFYR01000757">
    <property type="protein sequence ID" value="KMZ69558.1"/>
    <property type="molecule type" value="Genomic_DNA"/>
</dbReference>
<sequence length="664" mass="73514">MATDRDEAEGSGRPGGCWRNEVESNLKRFHSLLFSTDRAIEKSDFASAHVLGVRLLGFLESRIENPVDAAFIDPIHAQVSSKIVSCLRSLAPDSDRRAFEQAKREVSDVFVKRGGFDVEKVKKSQRFQRFIGMRSGSSSTSSAMIDSKSLEKLNVPSKLAVQEKIVSAFGDLNPNLIGPAFRDHEECAIVSEKRSVSSHNYLKSESVNITLQGDEDGRSQVISTKHKRRNIGFTSPVCANVKYSPKKLDGCGAEVAKGFVTAKEKLEMDMKQKHGCMEPPSATVSPKNKSPVSKKNYGARSGGLLRRGLRGNFVPPIRSNGGSTGNVANSRNSGRGDDLLEDSTRRCMEMLCGSDGELPEKLRNLEPRLIEHISNEIMDKDPNVRWDDIAGLEHAKKCVTEMVVWPLLRPDLFRGCRSPGRGLLLFGPPGTGKTMVGKAIAGESKATFFYISASSLTSKWIGEGEKLVRALFGVASCRQPAVIFVDEIDSLLSQRKSDGEHESSRRLKTQFLIEMEGFDSGNEQILLIGATNRPQELDEAARRRLTKRLYIPLPSSDARAWIIQNLLDKDGLFKLGKEDIASICKLTDGYSGSDMKNLVKDASMGPLREAMRKGCEITKLRKEDMRVVNVQDFEDALQEVRPSVSPNELDTYEDWNKQFGSLSM</sequence>
<dbReference type="Pfam" id="PF09336">
    <property type="entry name" value="Vps4_C"/>
    <property type="match status" value="1"/>
</dbReference>
<protein>
    <submittedName>
        <fullName evidence="7">Spastin</fullName>
    </submittedName>
</protein>
<evidence type="ECO:0000313" key="7">
    <source>
        <dbReference type="EMBL" id="KMZ69558.1"/>
    </source>
</evidence>
<dbReference type="PROSITE" id="PS00674">
    <property type="entry name" value="AAA"/>
    <property type="match status" value="1"/>
</dbReference>
<keyword evidence="8" id="KW-1185">Reference proteome</keyword>
<keyword evidence="3 4" id="KW-0067">ATP-binding</keyword>
<dbReference type="PANTHER" id="PTHR23074:SF17">
    <property type="entry name" value="FIDGETIN-LIKE PROTEIN 1"/>
    <property type="match status" value="1"/>
</dbReference>
<dbReference type="Gene3D" id="3.40.50.300">
    <property type="entry name" value="P-loop containing nucleotide triphosphate hydrolases"/>
    <property type="match status" value="1"/>
</dbReference>
<dbReference type="GO" id="GO:0005634">
    <property type="term" value="C:nucleus"/>
    <property type="evidence" value="ECO:0000318"/>
    <property type="project" value="GO_Central"/>
</dbReference>
<name>A0A0K9PKH4_ZOSMR</name>
<dbReference type="Pfam" id="PF00004">
    <property type="entry name" value="AAA"/>
    <property type="match status" value="1"/>
</dbReference>
<dbReference type="GO" id="GO:0005737">
    <property type="term" value="C:cytoplasm"/>
    <property type="evidence" value="ECO:0000318"/>
    <property type="project" value="GO_Central"/>
</dbReference>
<dbReference type="InterPro" id="IPR027417">
    <property type="entry name" value="P-loop_NTPase"/>
</dbReference>
<dbReference type="GO" id="GO:0008568">
    <property type="term" value="F:microtubule severing ATPase activity"/>
    <property type="evidence" value="ECO:0000318"/>
    <property type="project" value="GO_Central"/>
</dbReference>
<dbReference type="AlphaFoldDB" id="A0A0K9PKH4"/>
<dbReference type="GO" id="GO:0005524">
    <property type="term" value="F:ATP binding"/>
    <property type="evidence" value="ECO:0007669"/>
    <property type="project" value="UniProtKB-KW"/>
</dbReference>
<dbReference type="GO" id="GO:0051013">
    <property type="term" value="P:microtubule severing"/>
    <property type="evidence" value="ECO:0000318"/>
    <property type="project" value="GO_Central"/>
</dbReference>
<evidence type="ECO:0000256" key="4">
    <source>
        <dbReference type="RuleBase" id="RU003651"/>
    </source>
</evidence>
<comment type="similarity">
    <text evidence="1 4">Belongs to the AAA ATPase family.</text>
</comment>
<organism evidence="7 8">
    <name type="scientific">Zostera marina</name>
    <name type="common">Eelgrass</name>
    <dbReference type="NCBI Taxonomy" id="29655"/>
    <lineage>
        <taxon>Eukaryota</taxon>
        <taxon>Viridiplantae</taxon>
        <taxon>Streptophyta</taxon>
        <taxon>Embryophyta</taxon>
        <taxon>Tracheophyta</taxon>
        <taxon>Spermatophyta</taxon>
        <taxon>Magnoliopsida</taxon>
        <taxon>Liliopsida</taxon>
        <taxon>Zosteraceae</taxon>
        <taxon>Zostera</taxon>
    </lineage>
</organism>
<gene>
    <name evidence="7" type="ORF">ZOSMA_20G00360</name>
</gene>
<dbReference type="Pfam" id="PF24347">
    <property type="entry name" value="FIGL1_N"/>
    <property type="match status" value="1"/>
</dbReference>
<dbReference type="Gene3D" id="1.10.8.60">
    <property type="match status" value="1"/>
</dbReference>
<dbReference type="InterPro" id="IPR003959">
    <property type="entry name" value="ATPase_AAA_core"/>
</dbReference>
<dbReference type="PANTHER" id="PTHR23074">
    <property type="entry name" value="AAA DOMAIN-CONTAINING"/>
    <property type="match status" value="1"/>
</dbReference>
<dbReference type="InterPro" id="IPR041569">
    <property type="entry name" value="AAA_lid_3"/>
</dbReference>
<feature type="domain" description="AAA+ ATPase" evidence="6">
    <location>
        <begin position="419"/>
        <end position="555"/>
    </location>
</feature>
<dbReference type="SUPFAM" id="SSF52540">
    <property type="entry name" value="P-loop containing nucleoside triphosphate hydrolases"/>
    <property type="match status" value="1"/>
</dbReference>
<dbReference type="FunFam" id="1.10.8.60:FF:000022">
    <property type="entry name" value="Fidgetin like 1"/>
    <property type="match status" value="1"/>
</dbReference>
<dbReference type="InterPro" id="IPR050304">
    <property type="entry name" value="MT-severing_AAA_ATPase"/>
</dbReference>
<reference evidence="8" key="1">
    <citation type="journal article" date="2016" name="Nature">
        <title>The genome of the seagrass Zostera marina reveals angiosperm adaptation to the sea.</title>
        <authorList>
            <person name="Olsen J.L."/>
            <person name="Rouze P."/>
            <person name="Verhelst B."/>
            <person name="Lin Y.-C."/>
            <person name="Bayer T."/>
            <person name="Collen J."/>
            <person name="Dattolo E."/>
            <person name="De Paoli E."/>
            <person name="Dittami S."/>
            <person name="Maumus F."/>
            <person name="Michel G."/>
            <person name="Kersting A."/>
            <person name="Lauritano C."/>
            <person name="Lohaus R."/>
            <person name="Toepel M."/>
            <person name="Tonon T."/>
            <person name="Vanneste K."/>
            <person name="Amirebrahimi M."/>
            <person name="Brakel J."/>
            <person name="Bostroem C."/>
            <person name="Chovatia M."/>
            <person name="Grimwood J."/>
            <person name="Jenkins J.W."/>
            <person name="Jueterbock A."/>
            <person name="Mraz A."/>
            <person name="Stam W.T."/>
            <person name="Tice H."/>
            <person name="Bornberg-Bauer E."/>
            <person name="Green P.J."/>
            <person name="Pearson G.A."/>
            <person name="Procaccini G."/>
            <person name="Duarte C.M."/>
            <person name="Schmutz J."/>
            <person name="Reusch T.B.H."/>
            <person name="Van de Peer Y."/>
        </authorList>
    </citation>
    <scope>NUCLEOTIDE SEQUENCE [LARGE SCALE GENOMIC DNA]</scope>
    <source>
        <strain evidence="8">cv. Finnish</strain>
    </source>
</reference>
<dbReference type="GO" id="GO:0016887">
    <property type="term" value="F:ATP hydrolysis activity"/>
    <property type="evidence" value="ECO:0000318"/>
    <property type="project" value="GO_Central"/>
</dbReference>
<evidence type="ECO:0000256" key="2">
    <source>
        <dbReference type="ARBA" id="ARBA00022741"/>
    </source>
</evidence>
<dbReference type="SMART" id="SM00382">
    <property type="entry name" value="AAA"/>
    <property type="match status" value="1"/>
</dbReference>
<dbReference type="OMA" id="EFTSPIC"/>
<dbReference type="STRING" id="29655.A0A0K9PKH4"/>
<accession>A0A0K9PKH4</accession>
<evidence type="ECO:0000256" key="1">
    <source>
        <dbReference type="ARBA" id="ARBA00006914"/>
    </source>
</evidence>
<dbReference type="Proteomes" id="UP000036987">
    <property type="component" value="Unassembled WGS sequence"/>
</dbReference>
<dbReference type="InterPro" id="IPR003960">
    <property type="entry name" value="ATPase_AAA_CS"/>
</dbReference>
<comment type="caution">
    <text evidence="7">The sequence shown here is derived from an EMBL/GenBank/DDBJ whole genome shotgun (WGS) entry which is preliminary data.</text>
</comment>
<dbReference type="FunFam" id="3.40.50.300:FF:000093">
    <property type="entry name" value="Fidgetin-like 1"/>
    <property type="match status" value="1"/>
</dbReference>
<dbReference type="Pfam" id="PF17862">
    <property type="entry name" value="AAA_lid_3"/>
    <property type="match status" value="1"/>
</dbReference>
<evidence type="ECO:0000256" key="3">
    <source>
        <dbReference type="ARBA" id="ARBA00022840"/>
    </source>
</evidence>
<feature type="region of interest" description="Disordered" evidence="5">
    <location>
        <begin position="276"/>
        <end position="301"/>
    </location>
</feature>
<evidence type="ECO:0000256" key="5">
    <source>
        <dbReference type="SAM" id="MobiDB-lite"/>
    </source>
</evidence>